<dbReference type="OrthoDB" id="5851214at2759"/>
<dbReference type="AlphaFoldDB" id="A0A0N4VWB1"/>
<organism evidence="4">
    <name type="scientific">Haemonchus placei</name>
    <name type="common">Barber's pole worm</name>
    <dbReference type="NCBI Taxonomy" id="6290"/>
    <lineage>
        <taxon>Eukaryota</taxon>
        <taxon>Metazoa</taxon>
        <taxon>Ecdysozoa</taxon>
        <taxon>Nematoda</taxon>
        <taxon>Chromadorea</taxon>
        <taxon>Rhabditida</taxon>
        <taxon>Rhabditina</taxon>
        <taxon>Rhabditomorpha</taxon>
        <taxon>Strongyloidea</taxon>
        <taxon>Trichostrongylidae</taxon>
        <taxon>Haemonchus</taxon>
    </lineage>
</organism>
<feature type="compositionally biased region" description="Basic and acidic residues" evidence="1">
    <location>
        <begin position="37"/>
        <end position="47"/>
    </location>
</feature>
<dbReference type="WBParaSite" id="HPLM_0000158101-mRNA-1">
    <property type="protein sequence ID" value="HPLM_0000158101-mRNA-1"/>
    <property type="gene ID" value="HPLM_0000158101"/>
</dbReference>
<accession>A0A0N4VWB1</accession>
<name>A0A0N4VWB1_HAEPC</name>
<evidence type="ECO:0000313" key="2">
    <source>
        <dbReference type="EMBL" id="VDO10220.1"/>
    </source>
</evidence>
<keyword evidence="3" id="KW-1185">Reference proteome</keyword>
<dbReference type="EMBL" id="UZAF01002183">
    <property type="protein sequence ID" value="VDO10220.1"/>
    <property type="molecule type" value="Genomic_DNA"/>
</dbReference>
<sequence>MLEWVAKVKFHADLAPSNQLKSYAYHAAEATPLPPMRRYEAGSRSSDELPPMPMRRSTREETSRPTSRVSAFDAYDGAQTNSPARSTAGQHNEYNSLPRGTSIVVESPLRLCSTLPRGTRTGQPTRVDSFNSLNSSTSNMPVLFEPRKATVARRPSRRQSIYAESIYGDMDDVVEVVEAVVVNGGASSSLTSPPNIPPSSSNGYTVSSLFQTFSQLLILHFEANLEQNCTETGEVKGRELLVAAIVVPDACPSFSFG</sequence>
<protein>
    <submittedName>
        <fullName evidence="2 4">Uncharacterized protein</fullName>
    </submittedName>
</protein>
<evidence type="ECO:0000256" key="1">
    <source>
        <dbReference type="SAM" id="MobiDB-lite"/>
    </source>
</evidence>
<proteinExistence type="predicted"/>
<evidence type="ECO:0000313" key="4">
    <source>
        <dbReference type="WBParaSite" id="HPLM_0000158101-mRNA-1"/>
    </source>
</evidence>
<feature type="region of interest" description="Disordered" evidence="1">
    <location>
        <begin position="114"/>
        <end position="134"/>
    </location>
</feature>
<dbReference type="Proteomes" id="UP000268014">
    <property type="component" value="Unassembled WGS sequence"/>
</dbReference>
<dbReference type="STRING" id="6290.A0A0N4VWB1"/>
<reference evidence="4" key="1">
    <citation type="submission" date="2017-02" db="UniProtKB">
        <authorList>
            <consortium name="WormBaseParasite"/>
        </authorList>
    </citation>
    <scope>IDENTIFICATION</scope>
</reference>
<reference evidence="2 3" key="2">
    <citation type="submission" date="2018-11" db="EMBL/GenBank/DDBJ databases">
        <authorList>
            <consortium name="Pathogen Informatics"/>
        </authorList>
    </citation>
    <scope>NUCLEOTIDE SEQUENCE [LARGE SCALE GENOMIC DNA]</scope>
    <source>
        <strain evidence="2 3">MHpl1</strain>
    </source>
</reference>
<feature type="region of interest" description="Disordered" evidence="1">
    <location>
        <begin position="35"/>
        <end position="68"/>
    </location>
</feature>
<feature type="compositionally biased region" description="Polar residues" evidence="1">
    <location>
        <begin position="78"/>
        <end position="96"/>
    </location>
</feature>
<evidence type="ECO:0000313" key="3">
    <source>
        <dbReference type="Proteomes" id="UP000268014"/>
    </source>
</evidence>
<feature type="region of interest" description="Disordered" evidence="1">
    <location>
        <begin position="77"/>
        <end position="96"/>
    </location>
</feature>
<gene>
    <name evidence="2" type="ORF">HPLM_LOCUS1580</name>
</gene>
<feature type="compositionally biased region" description="Polar residues" evidence="1">
    <location>
        <begin position="120"/>
        <end position="134"/>
    </location>
</feature>